<comment type="similarity">
    <text evidence="1">Belongs to the UPF0166 family.</text>
</comment>
<dbReference type="STRING" id="1121416.SAMN02745220_00628"/>
<dbReference type="OrthoDB" id="5339790at2"/>
<dbReference type="SUPFAM" id="SSF54913">
    <property type="entry name" value="GlnB-like"/>
    <property type="match status" value="1"/>
</dbReference>
<dbReference type="EMBL" id="FRFE01000002">
    <property type="protein sequence ID" value="SHO44058.1"/>
    <property type="molecule type" value="Genomic_DNA"/>
</dbReference>
<organism evidence="2 3">
    <name type="scientific">Desulfopila aestuarii DSM 18488</name>
    <dbReference type="NCBI Taxonomy" id="1121416"/>
    <lineage>
        <taxon>Bacteria</taxon>
        <taxon>Pseudomonadati</taxon>
        <taxon>Thermodesulfobacteriota</taxon>
        <taxon>Desulfobulbia</taxon>
        <taxon>Desulfobulbales</taxon>
        <taxon>Desulfocapsaceae</taxon>
        <taxon>Desulfopila</taxon>
    </lineage>
</organism>
<evidence type="ECO:0000256" key="1">
    <source>
        <dbReference type="ARBA" id="ARBA00010554"/>
    </source>
</evidence>
<proteinExistence type="inferred from homology"/>
<dbReference type="InterPro" id="IPR011322">
    <property type="entry name" value="N-reg_PII-like_a/b"/>
</dbReference>
<dbReference type="InterPro" id="IPR003793">
    <property type="entry name" value="UPF0166"/>
</dbReference>
<reference evidence="2 3" key="1">
    <citation type="submission" date="2016-12" db="EMBL/GenBank/DDBJ databases">
        <authorList>
            <person name="Song W.-J."/>
            <person name="Kurnit D.M."/>
        </authorList>
    </citation>
    <scope>NUCLEOTIDE SEQUENCE [LARGE SCALE GENOMIC DNA]</scope>
    <source>
        <strain evidence="2 3">DSM 18488</strain>
    </source>
</reference>
<sequence>MEGYVVTFFTQENREHNGISLANWIIEEAKKLDVRGATLLSGQEGFGDDGCFHSASYFDLEDRPQQVLLALTYDEFDKLFFRIKENKLRIFYTKVQAEFGYTNAE</sequence>
<dbReference type="Gene3D" id="3.30.70.120">
    <property type="match status" value="1"/>
</dbReference>
<gene>
    <name evidence="2" type="ORF">SAMN02745220_00628</name>
</gene>
<dbReference type="Proteomes" id="UP000184603">
    <property type="component" value="Unassembled WGS sequence"/>
</dbReference>
<accession>A0A1M7XYE1</accession>
<evidence type="ECO:0000313" key="3">
    <source>
        <dbReference type="Proteomes" id="UP000184603"/>
    </source>
</evidence>
<dbReference type="Pfam" id="PF02641">
    <property type="entry name" value="DUF190"/>
    <property type="match status" value="1"/>
</dbReference>
<dbReference type="AlphaFoldDB" id="A0A1M7XYE1"/>
<name>A0A1M7XYE1_9BACT</name>
<keyword evidence="3" id="KW-1185">Reference proteome</keyword>
<evidence type="ECO:0000313" key="2">
    <source>
        <dbReference type="EMBL" id="SHO44058.1"/>
    </source>
</evidence>
<dbReference type="RefSeq" id="WP_073611988.1">
    <property type="nucleotide sequence ID" value="NZ_FRFE01000002.1"/>
</dbReference>
<dbReference type="InterPro" id="IPR015867">
    <property type="entry name" value="N-reg_PII/ATP_PRibTrfase_C"/>
</dbReference>
<protein>
    <submittedName>
        <fullName evidence="2">Uncharacterized ACR, COG1993</fullName>
    </submittedName>
</protein>